<name>A0A1S2VI59_9BACT</name>
<gene>
    <name evidence="2" type="ORF">BLX24_15780</name>
</gene>
<reference evidence="2 3" key="1">
    <citation type="submission" date="2016-10" db="EMBL/GenBank/DDBJ databases">
        <title>Arsenicibacter rosenii gen. nov., sp. nov., an efficient arsenic-methylating bacterium isolated from an arsenic-contaminated paddy soil.</title>
        <authorList>
            <person name="Huang K."/>
        </authorList>
    </citation>
    <scope>NUCLEOTIDE SEQUENCE [LARGE SCALE GENOMIC DNA]</scope>
    <source>
        <strain evidence="2 3">SM-1</strain>
    </source>
</reference>
<keyword evidence="1" id="KW-0732">Signal</keyword>
<proteinExistence type="predicted"/>
<feature type="signal peptide" evidence="1">
    <location>
        <begin position="1"/>
        <end position="19"/>
    </location>
</feature>
<sequence length="206" mass="23286">MKKIALLIAFTFLTFSAVAQNFEGRILYKNSFYLPNGQDVTASATRMMGTEQDYYINAKHYKSLMNGQMMTMQLYRSDENKYYSVDGNNTAQSFDGSTESGKITKVEKLDGTFDVLGRKCKGVVLISNTSKTTYYYDESMKVNIATFSKHKFGNWIDYLQASGGALPLAFIVENPQYTWKSEAVKVEPMKLDDSAFTLPKGVKMKM</sequence>
<dbReference type="EMBL" id="MORL01000007">
    <property type="protein sequence ID" value="OIN58447.1"/>
    <property type="molecule type" value="Genomic_DNA"/>
</dbReference>
<evidence type="ECO:0000256" key="1">
    <source>
        <dbReference type="SAM" id="SignalP"/>
    </source>
</evidence>
<dbReference type="Proteomes" id="UP000181790">
    <property type="component" value="Unassembled WGS sequence"/>
</dbReference>
<comment type="caution">
    <text evidence="2">The sequence shown here is derived from an EMBL/GenBank/DDBJ whole genome shotgun (WGS) entry which is preliminary data.</text>
</comment>
<evidence type="ECO:0000313" key="2">
    <source>
        <dbReference type="EMBL" id="OIN58447.1"/>
    </source>
</evidence>
<dbReference type="OrthoDB" id="1377129at2"/>
<protein>
    <recommendedName>
        <fullName evidence="4">DUF4412 domain-containing protein</fullName>
    </recommendedName>
</protein>
<dbReference type="AlphaFoldDB" id="A0A1S2VI59"/>
<evidence type="ECO:0000313" key="3">
    <source>
        <dbReference type="Proteomes" id="UP000181790"/>
    </source>
</evidence>
<accession>A0A1S2VI59</accession>
<feature type="chain" id="PRO_5010346036" description="DUF4412 domain-containing protein" evidence="1">
    <location>
        <begin position="20"/>
        <end position="206"/>
    </location>
</feature>
<keyword evidence="3" id="KW-1185">Reference proteome</keyword>
<organism evidence="2 3">
    <name type="scientific">Arsenicibacter rosenii</name>
    <dbReference type="NCBI Taxonomy" id="1750698"/>
    <lineage>
        <taxon>Bacteria</taxon>
        <taxon>Pseudomonadati</taxon>
        <taxon>Bacteroidota</taxon>
        <taxon>Cytophagia</taxon>
        <taxon>Cytophagales</taxon>
        <taxon>Spirosomataceae</taxon>
        <taxon>Arsenicibacter</taxon>
    </lineage>
</organism>
<dbReference type="RefSeq" id="WP_071504119.1">
    <property type="nucleotide sequence ID" value="NZ_MORL01000007.1"/>
</dbReference>
<evidence type="ECO:0008006" key="4">
    <source>
        <dbReference type="Google" id="ProtNLM"/>
    </source>
</evidence>